<evidence type="ECO:0000313" key="3">
    <source>
        <dbReference type="Proteomes" id="UP000004662"/>
    </source>
</evidence>
<gene>
    <name evidence="2" type="ORF">DFW101_1065</name>
</gene>
<dbReference type="STRING" id="694327.DFW101_1065"/>
<dbReference type="EMBL" id="CM001368">
    <property type="protein sequence ID" value="EHJ47076.1"/>
    <property type="molecule type" value="Genomic_DNA"/>
</dbReference>
<sequence length="58" mass="6953">MKTHSPYRQIASPILMPSMTEEELEARSIRELERMQQTRDAKRSGYTPRRRGRYENRG</sequence>
<feature type="region of interest" description="Disordered" evidence="1">
    <location>
        <begin position="20"/>
        <end position="58"/>
    </location>
</feature>
<dbReference type="Proteomes" id="UP000004662">
    <property type="component" value="Chromosome"/>
</dbReference>
<accession>G7Q660</accession>
<evidence type="ECO:0000256" key="1">
    <source>
        <dbReference type="SAM" id="MobiDB-lite"/>
    </source>
</evidence>
<name>G7Q660_9BACT</name>
<dbReference type="eggNOG" id="ENOG5030HP7">
    <property type="taxonomic scope" value="Bacteria"/>
</dbReference>
<dbReference type="HOGENOM" id="CLU_210875_0_0_7"/>
<reference evidence="3" key="1">
    <citation type="journal article" date="2015" name="Genome Announc.">
        <title>High-Quality Draft Genome Sequence of Desulfovibrio carbinoliphilus FW-101-2B, an Organic Acid-Oxidizing Sulfate-Reducing Bacterium Isolated from Uranium(VI)-Contaminated Groundwater.</title>
        <authorList>
            <person name="Ramsay B.D."/>
            <person name="Hwang C."/>
            <person name="Woo H.L."/>
            <person name="Carroll S.L."/>
            <person name="Lucas S."/>
            <person name="Han J."/>
            <person name="Lapidus A.L."/>
            <person name="Cheng J.F."/>
            <person name="Goodwin L.A."/>
            <person name="Pitluck S."/>
            <person name="Peters L."/>
            <person name="Chertkov O."/>
            <person name="Held B."/>
            <person name="Detter J.C."/>
            <person name="Han C.S."/>
            <person name="Tapia R."/>
            <person name="Land M.L."/>
            <person name="Hauser L.J."/>
            <person name="Kyrpides N.C."/>
            <person name="Ivanova N.N."/>
            <person name="Mikhailova N."/>
            <person name="Pagani I."/>
            <person name="Woyke T."/>
            <person name="Arkin A.P."/>
            <person name="Dehal P."/>
            <person name="Chivian D."/>
            <person name="Criddle C.S."/>
            <person name="Wu W."/>
            <person name="Chakraborty R."/>
            <person name="Hazen T.C."/>
            <person name="Fields M.W."/>
        </authorList>
    </citation>
    <scope>NUCLEOTIDE SEQUENCE [LARGE SCALE GENOMIC DNA]</scope>
    <source>
        <strain evidence="3">FW-101-2B</strain>
    </source>
</reference>
<protein>
    <submittedName>
        <fullName evidence="2">Uncharacterized protein</fullName>
    </submittedName>
</protein>
<organism evidence="2 3">
    <name type="scientific">Solidesulfovibrio carbinoliphilus subsp. oakridgensis</name>
    <dbReference type="NCBI Taxonomy" id="694327"/>
    <lineage>
        <taxon>Bacteria</taxon>
        <taxon>Pseudomonadati</taxon>
        <taxon>Thermodesulfobacteriota</taxon>
        <taxon>Desulfovibrionia</taxon>
        <taxon>Desulfovibrionales</taxon>
        <taxon>Desulfovibrionaceae</taxon>
        <taxon>Solidesulfovibrio</taxon>
    </lineage>
</organism>
<keyword evidence="3" id="KW-1185">Reference proteome</keyword>
<feature type="compositionally biased region" description="Basic and acidic residues" evidence="1">
    <location>
        <begin position="25"/>
        <end position="43"/>
    </location>
</feature>
<dbReference type="AlphaFoldDB" id="G7Q660"/>
<proteinExistence type="predicted"/>
<evidence type="ECO:0000313" key="2">
    <source>
        <dbReference type="EMBL" id="EHJ47076.1"/>
    </source>
</evidence>